<sequence length="367" mass="38389">MTTIDHREKEVLSGDRDAGEAPDFADANEHPSLRIPFSVAIDGRAYEGVTLSMVGARIAGIAAANWAGASKLALFRFNFNGFSLSLPIDVVVASSDSETGAIALRFRDPTGQHMPQIRYLLNCWLAGDHVTFNGLIGAPSALQKEKTPTSAAVRRPGSAALARTVGTLSVGLASIALILFTATALNNRLYVTEVNAPALVQRQGLTMKATASGQVDFINPSAPSGKPAYSILASTGVAVTVSMPCDCEVQTTGIERGATVLVGQPILTVNKHGAPLVVQSSLTGLELRRLAGGATAQIETRDGRKVDANVLVDRASAPSGELLPVTLVPIESLPDVPPGTPVVVRLDGSPGWVRAMTNSLSYFRGTK</sequence>
<evidence type="ECO:0000256" key="1">
    <source>
        <dbReference type="SAM" id="MobiDB-lite"/>
    </source>
</evidence>
<keyword evidence="6" id="KW-1185">Reference proteome</keyword>
<proteinExistence type="predicted"/>
<evidence type="ECO:0008006" key="7">
    <source>
        <dbReference type="Google" id="ProtNLM"/>
    </source>
</evidence>
<reference evidence="5" key="2">
    <citation type="submission" date="2016-10" db="EMBL/GenBank/DDBJ databases">
        <authorList>
            <person name="Wibberg D."/>
        </authorList>
    </citation>
    <scope>NUCLEOTIDE SEQUENCE [LARGE SCALE GENOMIC DNA]</scope>
</reference>
<evidence type="ECO:0000313" key="4">
    <source>
        <dbReference type="EMBL" id="SEO31862.1"/>
    </source>
</evidence>
<evidence type="ECO:0000313" key="6">
    <source>
        <dbReference type="Proteomes" id="UP000198939"/>
    </source>
</evidence>
<keyword evidence="2" id="KW-1133">Transmembrane helix</keyword>
<dbReference type="RefSeq" id="WP_072377458.1">
    <property type="nucleotide sequence ID" value="NZ_FNXB01000018.1"/>
</dbReference>
<gene>
    <name evidence="3" type="ORF">RTCCBAU85039_3672</name>
    <name evidence="4" type="ORF">SAMN05216228_101537</name>
</gene>
<feature type="region of interest" description="Disordered" evidence="1">
    <location>
        <begin position="1"/>
        <end position="27"/>
    </location>
</feature>
<keyword evidence="2" id="KW-0472">Membrane</keyword>
<dbReference type="Proteomes" id="UP000183063">
    <property type="component" value="Unassembled WGS sequence"/>
</dbReference>
<dbReference type="STRING" id="501024.RTCCBAU85039_3672"/>
<keyword evidence="2" id="KW-0812">Transmembrane</keyword>
<dbReference type="AlphaFoldDB" id="A0A1H8NQG8"/>
<evidence type="ECO:0000313" key="5">
    <source>
        <dbReference type="Proteomes" id="UP000183063"/>
    </source>
</evidence>
<dbReference type="EMBL" id="FNXB01000018">
    <property type="protein sequence ID" value="SEI00883.1"/>
    <property type="molecule type" value="Genomic_DNA"/>
</dbReference>
<dbReference type="Gene3D" id="2.40.10.220">
    <property type="entry name" value="predicted glycosyltransferase like domains"/>
    <property type="match status" value="1"/>
</dbReference>
<evidence type="ECO:0000256" key="2">
    <source>
        <dbReference type="SAM" id="Phobius"/>
    </source>
</evidence>
<accession>A0A1H8NQG8</accession>
<feature type="compositionally biased region" description="Basic and acidic residues" evidence="1">
    <location>
        <begin position="1"/>
        <end position="19"/>
    </location>
</feature>
<dbReference type="Proteomes" id="UP000198939">
    <property type="component" value="Unassembled WGS sequence"/>
</dbReference>
<dbReference type="EMBL" id="FOCV01000015">
    <property type="protein sequence ID" value="SEO31862.1"/>
    <property type="molecule type" value="Genomic_DNA"/>
</dbReference>
<protein>
    <recommendedName>
        <fullName evidence="7">Alginate biosynthesis protein Alg44</fullName>
    </recommendedName>
</protein>
<dbReference type="OrthoDB" id="8394711at2"/>
<organism evidence="3 5">
    <name type="scientific">Rhizobium tibeticum</name>
    <dbReference type="NCBI Taxonomy" id="501024"/>
    <lineage>
        <taxon>Bacteria</taxon>
        <taxon>Pseudomonadati</taxon>
        <taxon>Pseudomonadota</taxon>
        <taxon>Alphaproteobacteria</taxon>
        <taxon>Hyphomicrobiales</taxon>
        <taxon>Rhizobiaceae</taxon>
        <taxon>Rhizobium/Agrobacterium group</taxon>
        <taxon>Rhizobium</taxon>
    </lineage>
</organism>
<reference evidence="3" key="3">
    <citation type="submission" date="2016-10" db="EMBL/GenBank/DDBJ databases">
        <authorList>
            <person name="de Groot N.N."/>
        </authorList>
    </citation>
    <scope>NUCLEOTIDE SEQUENCE [LARGE SCALE GENOMIC DNA]</scope>
    <source>
        <strain evidence="3">CCBAU85039</strain>
    </source>
</reference>
<reference evidence="4 6" key="1">
    <citation type="submission" date="2016-10" db="EMBL/GenBank/DDBJ databases">
        <authorList>
            <person name="Varghese N."/>
            <person name="Submissions S."/>
        </authorList>
    </citation>
    <scope>NUCLEOTIDE SEQUENCE [LARGE SCALE GENOMIC DNA]</scope>
    <source>
        <strain evidence="4 6">CGMCC 1.7071</strain>
    </source>
</reference>
<name>A0A1H8NQG8_9HYPH</name>
<feature type="transmembrane region" description="Helical" evidence="2">
    <location>
        <begin position="164"/>
        <end position="185"/>
    </location>
</feature>
<evidence type="ECO:0000313" key="3">
    <source>
        <dbReference type="EMBL" id="SEI00883.1"/>
    </source>
</evidence>